<dbReference type="SUPFAM" id="SSF46689">
    <property type="entry name" value="Homeodomain-like"/>
    <property type="match status" value="1"/>
</dbReference>
<dbReference type="AlphaFoldDB" id="A0AA37RVG4"/>
<dbReference type="InterPro" id="IPR018060">
    <property type="entry name" value="HTH_AraC"/>
</dbReference>
<dbReference type="SMART" id="SM00342">
    <property type="entry name" value="HTH_ARAC"/>
    <property type="match status" value="1"/>
</dbReference>
<proteinExistence type="predicted"/>
<evidence type="ECO:0000256" key="3">
    <source>
        <dbReference type="ARBA" id="ARBA00023163"/>
    </source>
</evidence>
<dbReference type="PROSITE" id="PS01124">
    <property type="entry name" value="HTH_ARAC_FAMILY_2"/>
    <property type="match status" value="1"/>
</dbReference>
<dbReference type="PANTHER" id="PTHR46796">
    <property type="entry name" value="HTH-TYPE TRANSCRIPTIONAL ACTIVATOR RHAS-RELATED"/>
    <property type="match status" value="1"/>
</dbReference>
<accession>A0AA37RVG4</accession>
<dbReference type="PROSITE" id="PS00041">
    <property type="entry name" value="HTH_ARAC_FAMILY_1"/>
    <property type="match status" value="1"/>
</dbReference>
<feature type="domain" description="HTH araC/xylS-type" evidence="4">
    <location>
        <begin position="215"/>
        <end position="313"/>
    </location>
</feature>
<reference evidence="5" key="2">
    <citation type="submission" date="2023-01" db="EMBL/GenBank/DDBJ databases">
        <title>Draft genome sequence of Paraferrimonas sedimenticola strain NBRC 101628.</title>
        <authorList>
            <person name="Sun Q."/>
            <person name="Mori K."/>
        </authorList>
    </citation>
    <scope>NUCLEOTIDE SEQUENCE</scope>
    <source>
        <strain evidence="5">NBRC 101628</strain>
    </source>
</reference>
<dbReference type="GO" id="GO:0043565">
    <property type="term" value="F:sequence-specific DNA binding"/>
    <property type="evidence" value="ECO:0007669"/>
    <property type="project" value="InterPro"/>
</dbReference>
<protein>
    <recommendedName>
        <fullName evidence="4">HTH araC/xylS-type domain-containing protein</fullName>
    </recommendedName>
</protein>
<dbReference type="GO" id="GO:0003700">
    <property type="term" value="F:DNA-binding transcription factor activity"/>
    <property type="evidence" value="ECO:0007669"/>
    <property type="project" value="InterPro"/>
</dbReference>
<reference evidence="5" key="1">
    <citation type="journal article" date="2014" name="Int. J. Syst. Evol. Microbiol.">
        <title>Complete genome sequence of Corynebacterium casei LMG S-19264T (=DSM 44701T), isolated from a smear-ripened cheese.</title>
        <authorList>
            <consortium name="US DOE Joint Genome Institute (JGI-PGF)"/>
            <person name="Walter F."/>
            <person name="Albersmeier A."/>
            <person name="Kalinowski J."/>
            <person name="Ruckert C."/>
        </authorList>
    </citation>
    <scope>NUCLEOTIDE SEQUENCE</scope>
    <source>
        <strain evidence="5">NBRC 101628</strain>
    </source>
</reference>
<keyword evidence="2" id="KW-0238">DNA-binding</keyword>
<dbReference type="InterPro" id="IPR009057">
    <property type="entry name" value="Homeodomain-like_sf"/>
</dbReference>
<name>A0AA37RVG4_9GAMM</name>
<evidence type="ECO:0000256" key="2">
    <source>
        <dbReference type="ARBA" id="ARBA00023125"/>
    </source>
</evidence>
<dbReference type="Pfam" id="PF12833">
    <property type="entry name" value="HTH_18"/>
    <property type="match status" value="1"/>
</dbReference>
<dbReference type="Proteomes" id="UP001161422">
    <property type="component" value="Unassembled WGS sequence"/>
</dbReference>
<dbReference type="InterPro" id="IPR050204">
    <property type="entry name" value="AraC_XylS_family_regulators"/>
</dbReference>
<dbReference type="Gene3D" id="1.10.10.60">
    <property type="entry name" value="Homeodomain-like"/>
    <property type="match status" value="1"/>
</dbReference>
<sequence length="315" mass="36232">MINFSISEAFDQQDVAVAIERLFGDKIYAYQLGKAEGNARLQIIEVPEYQLTIFKKEVVTKEYLSFTVPADYVVISFSYSSDGFWSNGLLLKQHFISFYGSGNTYHEVSGANGWQSYDLVIHKQELLKLCWFDNTDFTFIETSKQPLYVQVDERQANDLKGLMGSVFSVGQQQNIQIDANRLEPVWDRLEALLSDTGLTIHKFSPAKSKRCRNLITALSIIHNNQHAPIKVEDLAIKLNMSERSINNLFNSTFNLSPYQFSIMVRLNTVRRLLKDESQVVEKVCSEYGFQTLSRFRSQYTRLFGELPSQTHFHSE</sequence>
<evidence type="ECO:0000313" key="5">
    <source>
        <dbReference type="EMBL" id="GLP96045.1"/>
    </source>
</evidence>
<keyword evidence="6" id="KW-1185">Reference proteome</keyword>
<evidence type="ECO:0000256" key="1">
    <source>
        <dbReference type="ARBA" id="ARBA00023015"/>
    </source>
</evidence>
<dbReference type="InterPro" id="IPR018062">
    <property type="entry name" value="HTH_AraC-typ_CS"/>
</dbReference>
<evidence type="ECO:0000313" key="6">
    <source>
        <dbReference type="Proteomes" id="UP001161422"/>
    </source>
</evidence>
<organism evidence="5 6">
    <name type="scientific">Paraferrimonas sedimenticola</name>
    <dbReference type="NCBI Taxonomy" id="375674"/>
    <lineage>
        <taxon>Bacteria</taxon>
        <taxon>Pseudomonadati</taxon>
        <taxon>Pseudomonadota</taxon>
        <taxon>Gammaproteobacteria</taxon>
        <taxon>Alteromonadales</taxon>
        <taxon>Ferrimonadaceae</taxon>
        <taxon>Paraferrimonas</taxon>
    </lineage>
</organism>
<dbReference type="EMBL" id="BSNC01000004">
    <property type="protein sequence ID" value="GLP96045.1"/>
    <property type="molecule type" value="Genomic_DNA"/>
</dbReference>
<evidence type="ECO:0000259" key="4">
    <source>
        <dbReference type="PROSITE" id="PS01124"/>
    </source>
</evidence>
<keyword evidence="3" id="KW-0804">Transcription</keyword>
<keyword evidence="1" id="KW-0805">Transcription regulation</keyword>
<comment type="caution">
    <text evidence="5">The sequence shown here is derived from an EMBL/GenBank/DDBJ whole genome shotgun (WGS) entry which is preliminary data.</text>
</comment>
<gene>
    <name evidence="5" type="ORF">GCM10007895_13510</name>
</gene>